<dbReference type="InterPro" id="IPR015879">
    <property type="entry name" value="Ring_hydroxy_dOase_asu_C_dom"/>
</dbReference>
<dbReference type="SUPFAM" id="SSF55961">
    <property type="entry name" value="Bet v1-like"/>
    <property type="match status" value="1"/>
</dbReference>
<sequence>MRREPHPFSGAIYEEEANGLVRITDEKKGKTGLFTWEGTWVEGDITYADPHMLYLVGAPDLPPEKDIFWTMLPPHETSPKPSFTGNFSRGTEARPKVVGKYVGDPGMETDEGMRSAAHLPQSFFLDNDRKPELIPEVYKLSSPMPGGPVKIPTDRFYKQEYHDLEVEKIWKKTWQMACREDDITEIGDYHLYDIAHLQFIVVRKAEDEFAAYPNACLHRGRRLRECSGKGAREFRCPYHGWSWNLDGSLKELPAEWDFPGVRDDVCEMPKVKVATWNGFVFINPDPDAISLEEYMGPEMLQHYAKTKLQNRYKQADVVKVIRCNWKIAMEAFMEAYHTIATHPQLLLSGGDLSDTRSDVFGNWSRLGHAGLSTCSPHRGIMVPKEHTLAAYHQVADFNRDYLRDHIGDEVEQFSDTELVEQTFNNLFPNFSPWGGWARIVYRFRPHGDNPDECLMQAMLLAPWAEGKPKPPPAPTRYLQADDLWVEAQELGTLAKIFDQDCGNIPQVQLGLKTKQPAYIWYSQYQEGVIRNFHKNYERALGLKESQ</sequence>
<comment type="cofactor">
    <cofactor evidence="1">
        <name>Fe cation</name>
        <dbReference type="ChEBI" id="CHEBI:24875"/>
    </cofactor>
</comment>
<dbReference type="Gene3D" id="3.90.380.10">
    <property type="entry name" value="Naphthalene 1,2-dioxygenase Alpha Subunit, Chain A, domain 1"/>
    <property type="match status" value="1"/>
</dbReference>
<organism evidence="8 9">
    <name type="scientific">Pseudomaricurvus hydrocarbonicus</name>
    <dbReference type="NCBI Taxonomy" id="1470433"/>
    <lineage>
        <taxon>Bacteria</taxon>
        <taxon>Pseudomonadati</taxon>
        <taxon>Pseudomonadota</taxon>
        <taxon>Gammaproteobacteria</taxon>
        <taxon>Cellvibrionales</taxon>
        <taxon>Cellvibrionaceae</taxon>
        <taxon>Pseudomaricurvus</taxon>
    </lineage>
</organism>
<evidence type="ECO:0000256" key="1">
    <source>
        <dbReference type="ARBA" id="ARBA00001962"/>
    </source>
</evidence>
<dbReference type="GO" id="GO:0005506">
    <property type="term" value="F:iron ion binding"/>
    <property type="evidence" value="ECO:0007669"/>
    <property type="project" value="InterPro"/>
</dbReference>
<comment type="caution">
    <text evidence="8">The sequence shown here is derived from an EMBL/GenBank/DDBJ whole genome shotgun (WGS) entry which is preliminary data.</text>
</comment>
<evidence type="ECO:0000313" key="8">
    <source>
        <dbReference type="EMBL" id="NHO67446.1"/>
    </source>
</evidence>
<evidence type="ECO:0000256" key="5">
    <source>
        <dbReference type="ARBA" id="ARBA00023004"/>
    </source>
</evidence>
<dbReference type="PRINTS" id="PR00090">
    <property type="entry name" value="RNGDIOXGNASE"/>
</dbReference>
<keyword evidence="2" id="KW-0001">2Fe-2S</keyword>
<dbReference type="PROSITE" id="PS51296">
    <property type="entry name" value="RIESKE"/>
    <property type="match status" value="1"/>
</dbReference>
<proteinExistence type="predicted"/>
<dbReference type="PANTHER" id="PTHR43756">
    <property type="entry name" value="CHOLINE MONOOXYGENASE, CHLOROPLASTIC"/>
    <property type="match status" value="1"/>
</dbReference>
<dbReference type="Gene3D" id="2.102.10.10">
    <property type="entry name" value="Rieske [2Fe-2S] iron-sulphur domain"/>
    <property type="match status" value="1"/>
</dbReference>
<dbReference type="InterPro" id="IPR001663">
    <property type="entry name" value="Rng_hydr_dOase-A"/>
</dbReference>
<keyword evidence="4" id="KW-0560">Oxidoreductase</keyword>
<gene>
    <name evidence="8" type="ORF">G8770_18025</name>
</gene>
<accession>A0A9E5MNE3</accession>
<dbReference type="CDD" id="cd03469">
    <property type="entry name" value="Rieske_RO_Alpha_N"/>
    <property type="match status" value="1"/>
</dbReference>
<evidence type="ECO:0000256" key="4">
    <source>
        <dbReference type="ARBA" id="ARBA00023002"/>
    </source>
</evidence>
<dbReference type="EMBL" id="JAAONZ010000017">
    <property type="protein sequence ID" value="NHO67446.1"/>
    <property type="molecule type" value="Genomic_DNA"/>
</dbReference>
<dbReference type="GO" id="GO:0051537">
    <property type="term" value="F:2 iron, 2 sulfur cluster binding"/>
    <property type="evidence" value="ECO:0007669"/>
    <property type="project" value="UniProtKB-KW"/>
</dbReference>
<keyword evidence="3" id="KW-0479">Metal-binding</keyword>
<evidence type="ECO:0000313" key="9">
    <source>
        <dbReference type="Proteomes" id="UP000787472"/>
    </source>
</evidence>
<dbReference type="SUPFAM" id="SSF50022">
    <property type="entry name" value="ISP domain"/>
    <property type="match status" value="1"/>
</dbReference>
<dbReference type="AlphaFoldDB" id="A0A9E5MNE3"/>
<name>A0A9E5MNE3_9GAMM</name>
<dbReference type="RefSeq" id="WP_167190173.1">
    <property type="nucleotide sequence ID" value="NZ_JAAONZ010000017.1"/>
</dbReference>
<dbReference type="InterPro" id="IPR017941">
    <property type="entry name" value="Rieske_2Fe-2S"/>
</dbReference>
<evidence type="ECO:0000259" key="7">
    <source>
        <dbReference type="PROSITE" id="PS51296"/>
    </source>
</evidence>
<dbReference type="Proteomes" id="UP000787472">
    <property type="component" value="Unassembled WGS sequence"/>
</dbReference>
<keyword evidence="9" id="KW-1185">Reference proteome</keyword>
<evidence type="ECO:0000256" key="2">
    <source>
        <dbReference type="ARBA" id="ARBA00022714"/>
    </source>
</evidence>
<dbReference type="Pfam" id="PF00848">
    <property type="entry name" value="Ring_hydroxyl_A"/>
    <property type="match status" value="1"/>
</dbReference>
<reference evidence="8" key="1">
    <citation type="submission" date="2020-03" db="EMBL/GenBank/DDBJ databases">
        <authorList>
            <person name="Guo F."/>
        </authorList>
    </citation>
    <scope>NUCLEOTIDE SEQUENCE</scope>
    <source>
        <strain evidence="8">JCM 30134</strain>
    </source>
</reference>
<keyword evidence="6" id="KW-0411">Iron-sulfur</keyword>
<keyword evidence="5" id="KW-0408">Iron</keyword>
<dbReference type="Pfam" id="PF00355">
    <property type="entry name" value="Rieske"/>
    <property type="match status" value="1"/>
</dbReference>
<keyword evidence="8" id="KW-0223">Dioxygenase</keyword>
<feature type="domain" description="Rieske" evidence="7">
    <location>
        <begin position="174"/>
        <end position="282"/>
    </location>
</feature>
<evidence type="ECO:0000256" key="3">
    <source>
        <dbReference type="ARBA" id="ARBA00022723"/>
    </source>
</evidence>
<protein>
    <submittedName>
        <fullName evidence="8">Aromatic ring-hydroxylating dioxygenase subunit alpha</fullName>
    </submittedName>
</protein>
<evidence type="ECO:0000256" key="6">
    <source>
        <dbReference type="ARBA" id="ARBA00023014"/>
    </source>
</evidence>
<dbReference type="GO" id="GO:0051213">
    <property type="term" value="F:dioxygenase activity"/>
    <property type="evidence" value="ECO:0007669"/>
    <property type="project" value="UniProtKB-KW"/>
</dbReference>
<dbReference type="PANTHER" id="PTHR43756:SF5">
    <property type="entry name" value="CHOLINE MONOOXYGENASE, CHLOROPLASTIC"/>
    <property type="match status" value="1"/>
</dbReference>
<dbReference type="InterPro" id="IPR036922">
    <property type="entry name" value="Rieske_2Fe-2S_sf"/>
</dbReference>